<dbReference type="InParanoid" id="G0P8C8"/>
<evidence type="ECO:0000313" key="2">
    <source>
        <dbReference type="Proteomes" id="UP000008068"/>
    </source>
</evidence>
<gene>
    <name evidence="1" type="ORF">CAEBREN_03107</name>
</gene>
<dbReference type="Proteomes" id="UP000008068">
    <property type="component" value="Unassembled WGS sequence"/>
</dbReference>
<dbReference type="eggNOG" id="ENOG502THII">
    <property type="taxonomic scope" value="Eukaryota"/>
</dbReference>
<accession>G0P8C8</accession>
<keyword evidence="2" id="KW-1185">Reference proteome</keyword>
<evidence type="ECO:0000313" key="1">
    <source>
        <dbReference type="EMBL" id="EGT47703.1"/>
    </source>
</evidence>
<dbReference type="OMA" id="LPEINCE"/>
<protein>
    <submittedName>
        <fullName evidence="1">Uncharacterized protein</fullName>
    </submittedName>
</protein>
<organism evidence="2">
    <name type="scientific">Caenorhabditis brenneri</name>
    <name type="common">Nematode worm</name>
    <dbReference type="NCBI Taxonomy" id="135651"/>
    <lineage>
        <taxon>Eukaryota</taxon>
        <taxon>Metazoa</taxon>
        <taxon>Ecdysozoa</taxon>
        <taxon>Nematoda</taxon>
        <taxon>Chromadorea</taxon>
        <taxon>Rhabditida</taxon>
        <taxon>Rhabditina</taxon>
        <taxon>Rhabditomorpha</taxon>
        <taxon>Rhabditoidea</taxon>
        <taxon>Rhabditidae</taxon>
        <taxon>Peloderinae</taxon>
        <taxon>Caenorhabditis</taxon>
    </lineage>
</organism>
<dbReference type="HOGENOM" id="CLU_980821_0_0_1"/>
<dbReference type="EMBL" id="GL380131">
    <property type="protein sequence ID" value="EGT47703.1"/>
    <property type="molecule type" value="Genomic_DNA"/>
</dbReference>
<dbReference type="OrthoDB" id="5777623at2759"/>
<dbReference type="STRING" id="135651.G0P8C8"/>
<name>G0P8C8_CAEBE</name>
<proteinExistence type="predicted"/>
<dbReference type="AlphaFoldDB" id="G0P8C8"/>
<sequence>MLSVQKEDSKVLQEAPSFFESSIDEVVSPPYIKMADSNERQGSFANAVRRFRIALLDSRVGWVFQRIIGPRESLLTDAEIVMRMSGDYPSTTTTIPDKFMMKFAELSRVPMAHMLRMLGYNDIFRLQMVGGPFAELLQGLDINHAQFAATLKVTHVRTLLVAQEGTLRAASFHIPELKCLKLDIRIGHPLDEAEEDELAEVFEQISSHPTIVRLTLIARREGDCAVLRNRLVEITNRSVTLVQADTVISVIPP</sequence>
<dbReference type="FunCoup" id="G0P8C8">
    <property type="interactions" value="1094"/>
</dbReference>
<reference evidence="2" key="1">
    <citation type="submission" date="2011-07" db="EMBL/GenBank/DDBJ databases">
        <authorList>
            <consortium name="Caenorhabditis brenneri Sequencing and Analysis Consortium"/>
            <person name="Wilson R.K."/>
        </authorList>
    </citation>
    <scope>NUCLEOTIDE SEQUENCE [LARGE SCALE GENOMIC DNA]</scope>
    <source>
        <strain evidence="2">PB2801</strain>
    </source>
</reference>